<accession>A0A3D9H891</accession>
<keyword evidence="2" id="KW-1185">Reference proteome</keyword>
<evidence type="ECO:0000313" key="1">
    <source>
        <dbReference type="EMBL" id="RED45724.1"/>
    </source>
</evidence>
<organism evidence="1 2">
    <name type="scientific">Seonamhaeicola aphaedonensis</name>
    <dbReference type="NCBI Taxonomy" id="1461338"/>
    <lineage>
        <taxon>Bacteria</taxon>
        <taxon>Pseudomonadati</taxon>
        <taxon>Bacteroidota</taxon>
        <taxon>Flavobacteriia</taxon>
        <taxon>Flavobacteriales</taxon>
        <taxon>Flavobacteriaceae</taxon>
    </lineage>
</organism>
<evidence type="ECO:0000313" key="2">
    <source>
        <dbReference type="Proteomes" id="UP000256629"/>
    </source>
</evidence>
<comment type="caution">
    <text evidence="1">The sequence shown here is derived from an EMBL/GenBank/DDBJ whole genome shotgun (WGS) entry which is preliminary data.</text>
</comment>
<dbReference type="Proteomes" id="UP000256629">
    <property type="component" value="Unassembled WGS sequence"/>
</dbReference>
<protein>
    <submittedName>
        <fullName evidence="1">Uncharacterized protein</fullName>
    </submittedName>
</protein>
<reference evidence="1 2" key="1">
    <citation type="submission" date="2018-07" db="EMBL/GenBank/DDBJ databases">
        <title>Genomic Encyclopedia of Type Strains, Phase III (KMG-III): the genomes of soil and plant-associated and newly described type strains.</title>
        <authorList>
            <person name="Whitman W."/>
        </authorList>
    </citation>
    <scope>NUCLEOTIDE SEQUENCE [LARGE SCALE GENOMIC DNA]</scope>
    <source>
        <strain evidence="1 2">CECT 8487</strain>
    </source>
</reference>
<sequence>MFMLGFVYLKRLLLFCNIRLIIYKRELFLEIKSVNTTNYSLKNYMEELNKFY</sequence>
<proteinExistence type="predicted"/>
<gene>
    <name evidence="1" type="ORF">DFQ02_108103</name>
</gene>
<dbReference type="AlphaFoldDB" id="A0A3D9H891"/>
<dbReference type="EMBL" id="QRDX01000008">
    <property type="protein sequence ID" value="RED45724.1"/>
    <property type="molecule type" value="Genomic_DNA"/>
</dbReference>
<name>A0A3D9H891_9FLAO</name>